<keyword evidence="2" id="KW-1185">Reference proteome</keyword>
<organism evidence="1 2">
    <name type="scientific">Vibrio phage Achelous</name>
    <dbReference type="NCBI Taxonomy" id="2576872"/>
    <lineage>
        <taxon>Viruses</taxon>
        <taxon>Duplodnaviria</taxon>
        <taxon>Heunggongvirae</taxon>
        <taxon>Uroviricota</taxon>
        <taxon>Caudoviricetes</taxon>
        <taxon>Demerecviridae</taxon>
        <taxon>Ermolyevavirinae</taxon>
        <taxon>Thalassavirus</taxon>
        <taxon>Thalassavirus achelous</taxon>
    </lineage>
</organism>
<proteinExistence type="predicted"/>
<evidence type="ECO:0000313" key="1">
    <source>
        <dbReference type="EMBL" id="QCQ57766.1"/>
    </source>
</evidence>
<name>A0A4P8N7E3_9CAUD</name>
<dbReference type="InterPro" id="IPR054285">
    <property type="entry name" value="DUF7020"/>
</dbReference>
<accession>A0A4P8N7E3</accession>
<gene>
    <name evidence="1" type="ORF">ACHELOUS_191</name>
</gene>
<dbReference type="EMBL" id="MK796244">
    <property type="protein sequence ID" value="QCQ57766.1"/>
    <property type="molecule type" value="Genomic_DNA"/>
</dbReference>
<protein>
    <submittedName>
        <fullName evidence="1">Uncharacterized protein</fullName>
    </submittedName>
</protein>
<dbReference type="Pfam" id="PF22885">
    <property type="entry name" value="DUF7020"/>
    <property type="match status" value="1"/>
</dbReference>
<evidence type="ECO:0000313" key="2">
    <source>
        <dbReference type="Proteomes" id="UP000302168"/>
    </source>
</evidence>
<sequence length="140" mass="16377">MNFEKRLDALVAQMNDLKDDFRTAIADTQRYSLRERWEMFEKAPYELVSGCSCSSVVGEDLIKELLEIEGSLCIHSDLYVDRYQTVNMLSVVETIVEHHAEKKGDYDFDLAFEELMVNPTFGEFLEEILESGIREFQFDW</sequence>
<reference evidence="1 2" key="1">
    <citation type="submission" date="2019-04" db="EMBL/GenBank/DDBJ databases">
        <authorList>
            <person name="Gallagher L."/>
            <person name="Broussard G."/>
        </authorList>
    </citation>
    <scope>NUCLEOTIDE SEQUENCE [LARGE SCALE GENOMIC DNA]</scope>
</reference>
<dbReference type="Proteomes" id="UP000302168">
    <property type="component" value="Segment"/>
</dbReference>